<organism evidence="2 3">
    <name type="scientific">Allacma fusca</name>
    <dbReference type="NCBI Taxonomy" id="39272"/>
    <lineage>
        <taxon>Eukaryota</taxon>
        <taxon>Metazoa</taxon>
        <taxon>Ecdysozoa</taxon>
        <taxon>Arthropoda</taxon>
        <taxon>Hexapoda</taxon>
        <taxon>Collembola</taxon>
        <taxon>Symphypleona</taxon>
        <taxon>Sminthuridae</taxon>
        <taxon>Allacma</taxon>
    </lineage>
</organism>
<proteinExistence type="predicted"/>
<sequence length="111" mass="12236">MSPSTTLHNFNLDNMFKPNESVDINTPKPISYLSTQSDTGINYVYDQKRSSTAEAKDDNARPVAPLKFPDKDVTPTRQNGTSSSTSIDSSKQPPGYAYTDNFSDPIIKSVE</sequence>
<feature type="region of interest" description="Disordered" evidence="1">
    <location>
        <begin position="50"/>
        <end position="111"/>
    </location>
</feature>
<feature type="compositionally biased region" description="Basic and acidic residues" evidence="1">
    <location>
        <begin position="50"/>
        <end position="60"/>
    </location>
</feature>
<dbReference type="Proteomes" id="UP000708208">
    <property type="component" value="Unassembled WGS sequence"/>
</dbReference>
<gene>
    <name evidence="2" type="ORF">AFUS01_LOCUS42157</name>
</gene>
<reference evidence="2" key="1">
    <citation type="submission" date="2021-06" db="EMBL/GenBank/DDBJ databases">
        <authorList>
            <person name="Hodson N. C."/>
            <person name="Mongue J. A."/>
            <person name="Jaron S. K."/>
        </authorList>
    </citation>
    <scope>NUCLEOTIDE SEQUENCE</scope>
</reference>
<feature type="compositionally biased region" description="Polar residues" evidence="1">
    <location>
        <begin position="1"/>
        <end position="12"/>
    </location>
</feature>
<dbReference type="AlphaFoldDB" id="A0A8J2LC94"/>
<dbReference type="EMBL" id="CAJVCH010565193">
    <property type="protein sequence ID" value="CAG7832473.1"/>
    <property type="molecule type" value="Genomic_DNA"/>
</dbReference>
<feature type="non-terminal residue" evidence="2">
    <location>
        <position position="111"/>
    </location>
</feature>
<evidence type="ECO:0000313" key="2">
    <source>
        <dbReference type="EMBL" id="CAG7832473.1"/>
    </source>
</evidence>
<name>A0A8J2LC94_9HEXA</name>
<feature type="region of interest" description="Disordered" evidence="1">
    <location>
        <begin position="1"/>
        <end position="35"/>
    </location>
</feature>
<evidence type="ECO:0000256" key="1">
    <source>
        <dbReference type="SAM" id="MobiDB-lite"/>
    </source>
</evidence>
<protein>
    <submittedName>
        <fullName evidence="2">Uncharacterized protein</fullName>
    </submittedName>
</protein>
<feature type="compositionally biased region" description="Low complexity" evidence="1">
    <location>
        <begin position="81"/>
        <end position="90"/>
    </location>
</feature>
<comment type="caution">
    <text evidence="2">The sequence shown here is derived from an EMBL/GenBank/DDBJ whole genome shotgun (WGS) entry which is preliminary data.</text>
</comment>
<accession>A0A8J2LC94</accession>
<keyword evidence="3" id="KW-1185">Reference proteome</keyword>
<evidence type="ECO:0000313" key="3">
    <source>
        <dbReference type="Proteomes" id="UP000708208"/>
    </source>
</evidence>